<gene>
    <name evidence="3" type="ORF">I2H31_03980</name>
</gene>
<protein>
    <submittedName>
        <fullName evidence="3">Carboxypeptidase regulatory-like domain-containing protein</fullName>
    </submittedName>
</protein>
<dbReference type="Proteomes" id="UP000618931">
    <property type="component" value="Unassembled WGS sequence"/>
</dbReference>
<evidence type="ECO:0000313" key="3">
    <source>
        <dbReference type="EMBL" id="MBF9220256.1"/>
    </source>
</evidence>
<dbReference type="SUPFAM" id="SSF49452">
    <property type="entry name" value="Starch-binding domain-like"/>
    <property type="match status" value="1"/>
</dbReference>
<keyword evidence="2" id="KW-0732">Signal</keyword>
<proteinExistence type="predicted"/>
<feature type="signal peptide" evidence="2">
    <location>
        <begin position="1"/>
        <end position="26"/>
    </location>
</feature>
<evidence type="ECO:0000256" key="1">
    <source>
        <dbReference type="SAM" id="MobiDB-lite"/>
    </source>
</evidence>
<feature type="chain" id="PRO_5046501782" evidence="2">
    <location>
        <begin position="27"/>
        <end position="2095"/>
    </location>
</feature>
<organism evidence="3 4">
    <name type="scientific">Hymenobacter ruricola</name>
    <dbReference type="NCBI Taxonomy" id="2791023"/>
    <lineage>
        <taxon>Bacteria</taxon>
        <taxon>Pseudomonadati</taxon>
        <taxon>Bacteroidota</taxon>
        <taxon>Cytophagia</taxon>
        <taxon>Cytophagales</taxon>
        <taxon>Hymenobacteraceae</taxon>
        <taxon>Hymenobacter</taxon>
    </lineage>
</organism>
<evidence type="ECO:0000256" key="2">
    <source>
        <dbReference type="SAM" id="SignalP"/>
    </source>
</evidence>
<dbReference type="EMBL" id="JADQDM010000001">
    <property type="protein sequence ID" value="MBF9220256.1"/>
    <property type="molecule type" value="Genomic_DNA"/>
</dbReference>
<reference evidence="3 4" key="1">
    <citation type="submission" date="2020-11" db="EMBL/GenBank/DDBJ databases">
        <authorList>
            <person name="Kim M.K."/>
        </authorList>
    </citation>
    <scope>NUCLEOTIDE SEQUENCE [LARGE SCALE GENOMIC DNA]</scope>
    <source>
        <strain evidence="3 4">BT662</strain>
    </source>
</reference>
<dbReference type="InterPro" id="IPR013784">
    <property type="entry name" value="Carb-bd-like_fold"/>
</dbReference>
<keyword evidence="4" id="KW-1185">Reference proteome</keyword>
<comment type="caution">
    <text evidence="3">The sequence shown here is derived from an EMBL/GenBank/DDBJ whole genome shotgun (WGS) entry which is preliminary data.</text>
</comment>
<dbReference type="InterPro" id="IPR008969">
    <property type="entry name" value="CarboxyPept-like_regulatory"/>
</dbReference>
<dbReference type="RefSeq" id="WP_196291692.1">
    <property type="nucleotide sequence ID" value="NZ_JADQDM010000001.1"/>
</dbReference>
<accession>A0ABS0HZW4</accession>
<dbReference type="SUPFAM" id="SSF49464">
    <property type="entry name" value="Carboxypeptidase regulatory domain-like"/>
    <property type="match status" value="2"/>
</dbReference>
<feature type="region of interest" description="Disordered" evidence="1">
    <location>
        <begin position="80"/>
        <end position="99"/>
    </location>
</feature>
<dbReference type="Pfam" id="PF13620">
    <property type="entry name" value="CarboxypepD_reg"/>
    <property type="match status" value="1"/>
</dbReference>
<sequence length="2095" mass="214536">MKDLNSVLRSLCLLLPLLLLAGGARAQASVQAVRVTVMPLPPYSTHLSDYVDQPNRLLITLSNTTRTPLSLQLAGTLSGDNGIRVQTKPSARSPRPVNLDPLQTRRLDQEELSQLFDENMLTYTGITMQQMVRGNGLPEGTYTICVKALDYANGRPLSAEDPVGCSRPFALRSLEPPYIIKPLADENFKAVSPQNILFTWSRPAGAPITTEYELRIVEMSDPRRNINDAFLAGTVPPLFERTVTGATVLLYGPSEPALIVGRRYAFAVTARDPRGQAVFRNNGRSEVQSFVYGAAPAVASTPAPHIQTVKDMHTVTTKIPMVLVRGNLQWGWRASEEANSLFTEVNSKGLDATGNALAALNDPSAGPTATAALGGALHTASTGGAGGAAGSYGANAGAGASPTGGYNGATATTGPLTAVTTSTTGGANAGMMSNTSVVSGGGTTTGFSVGGGSLAGGGQLGSQLGTGSNSSSASNPPIQLGVAPSMQLPGIIGKSRYPLAHQKIKLVYDYKPIAQGQMGWNDPTLNAERHKVMGIGTTDANGDFAISMLTAPIEGGGMPQFIDGNKTYQVSRLRVEISDAHFFEEPTGYELKPGKDGGYDLGQTLCLANSYRLKLEVVDKGGKPAPGVKVSVFRLPSWYNAHAYAKPEGQQPEEKRAQRLGADGGILITDVPVTKTALTRLFANNGGASDKYNLLITGEGYNNFATTLSAWPAGTSCKDGVVTITKKIELVGSPPLVRGRVLRKHDSSPVVGANIRLKRTTPGDGKIYTTQTDSKGAFSISTLGKTSVPMTLEVLTGPGVEKGWREDNIKLDKTGPQGIVTRDPISIDAVVHPVAGRVVSDEGPGVAQANLRWKSGGKPFEADGEGRFMTTHQAGADTLIIYKLGFQELRASVWVDGDGLTNPKTGKKNSGNYFVLGGTGAGSGAGAKAQKNVTNDLTKTFGKNSSLQVAGAAPFQLPGTGPIGNGALPASQGALPGGQSALPAGQGVFPGGQSVLPVGQGVLPAGQSAITAGQGAGTASQGAGTAGQGAVTASKSADTAGQGALPAGQGAGNSGAVAGIGLGIASASQYNGGSITDNNALLNYLQGAGGGSGVVGDGQDLGVFTLNKLVGRLRVTVLDSASGQPLAGATVAFPGTDPVLSQTTGADGQTYFEKAPGGPAGLRISGPAGAAIAYVPSLQDLTIATNGKVTELTVKLAPGTRVQGTVQADGAAVAGAKVRVIGRPDMEVQTAANGQYELIGVPKGPWTMEATKQGLIGQSQSQTFVPGQNATVNFALTNAGFAIDKLLGFPIEVKTLATGADTTLTGAFVNLPGNVLFSVKSGTRLEFANVAVRVDKNGVLRPKGKDFVLTDATELAMTAFKFLPVKIAETAGLKVQMQAGNPTKGLIAGAVEINYGTLGNNLGWAWNAGVKTYLSDAPGTGAVPVLPVLGSDGKLPYSATTLKLRAPAKSAALSLYGFTATVDLTQSTAGTDGLHLAGSVQLDKVPGLNSVKINVSNLWIATGGEIKTATLGLNPAVSVSVGGFGFTLTGGGLTEQGFKLSGAVKVQVPGSAASVVNFSDLLIGTSQLYGGNFVLPSAGLDVFSLAKFKPVAGSPLAFGTLPNGGPSFFSGGATTTLPLIDKTITVQAFTVRSDGQFSAQVPADFSIGFGGLASLKVKGVKFNTIGGVGIDVLSDVQLTLPLVKAEAGNLKYRPGKAPSLENVGLHVPIGVGELGGSVSFLNNGFAGALGLNLVSVMNVKADFKYQKVAGDIQFAANIQSNIPPVPVGPGLLLTSVGGGLSYGNKKLKSVTVSGVVSVAAFEAGLALNPIKVTVEAGPVITGTANLTVAEQKMANAKLLLDFPNSLASVQLTSNYTPLPGMSSSTVGGIVVVSGKQNDSYWVMSMGAKTSLLGLINANANILVGQNLNVNNHPELGDYTGFIDKAYLSNGTTVNGAHMQSNTSFGRHQNDAFSACFWEACGKIWYYNDAVSNLNMNFASNSYGLYISSGWGGGADLTVAGKSIGGADVGAAGALGGGYNPSQGWNLNGTVGAHLVGWLGDCSNACANKICWGGCFKACVFGCKVCPIPVGIKVCAHPGITVDYKSTSGMDVGLDI</sequence>
<name>A0ABS0HZW4_9BACT</name>
<dbReference type="Gene3D" id="2.60.40.1120">
    <property type="entry name" value="Carboxypeptidase-like, regulatory domain"/>
    <property type="match status" value="1"/>
</dbReference>
<evidence type="ECO:0000313" key="4">
    <source>
        <dbReference type="Proteomes" id="UP000618931"/>
    </source>
</evidence>